<keyword evidence="3" id="KW-1185">Reference proteome</keyword>
<organism evidence="2 3">
    <name type="scientific">Marmota monax</name>
    <name type="common">Woodchuck</name>
    <dbReference type="NCBI Taxonomy" id="9995"/>
    <lineage>
        <taxon>Eukaryota</taxon>
        <taxon>Metazoa</taxon>
        <taxon>Chordata</taxon>
        <taxon>Craniata</taxon>
        <taxon>Vertebrata</taxon>
        <taxon>Euteleostomi</taxon>
        <taxon>Mammalia</taxon>
        <taxon>Eutheria</taxon>
        <taxon>Euarchontoglires</taxon>
        <taxon>Glires</taxon>
        <taxon>Rodentia</taxon>
        <taxon>Sciuromorpha</taxon>
        <taxon>Sciuridae</taxon>
        <taxon>Xerinae</taxon>
        <taxon>Marmotini</taxon>
        <taxon>Marmota</taxon>
    </lineage>
</organism>
<sequence>MLQAVRWVNKAIQRGVDVDTVKELRPVYPFAATVYQQELAVPQRQQQGELFQEEFFVAMEMLSAIVLINRNLEARDACGFWNSLTNPITGLAEVEGENAQCYFDALVKLRQVHGVDGTFPSWNDL</sequence>
<reference evidence="1" key="2">
    <citation type="submission" date="2020-08" db="EMBL/GenBank/DDBJ databases">
        <authorList>
            <person name="Shumante A."/>
            <person name="Zimin A.V."/>
            <person name="Puiu D."/>
            <person name="Salzberg S.L."/>
        </authorList>
    </citation>
    <scope>NUCLEOTIDE SEQUENCE</scope>
    <source>
        <strain evidence="1">WC2-LM</strain>
        <tissue evidence="1">Liver</tissue>
    </source>
</reference>
<dbReference type="Proteomes" id="UP000662637">
    <property type="component" value="Unassembled WGS sequence"/>
</dbReference>
<evidence type="ECO:0000313" key="2">
    <source>
        <dbReference type="EMBL" id="VTJ79117.1"/>
    </source>
</evidence>
<name>A0A5E4CB02_MARMO</name>
<dbReference type="Proteomes" id="UP000335636">
    <property type="component" value="Unassembled WGS sequence"/>
</dbReference>
<evidence type="ECO:0000313" key="1">
    <source>
        <dbReference type="EMBL" id="KAF7480169.1"/>
    </source>
</evidence>
<dbReference type="EMBL" id="WJEC01000968">
    <property type="protein sequence ID" value="KAF7480169.1"/>
    <property type="molecule type" value="Genomic_DNA"/>
</dbReference>
<accession>A0A5E4CB02</accession>
<gene>
    <name evidence="1" type="ORF">GHT09_008615</name>
    <name evidence="2" type="ORF">MONAX_5E030093</name>
</gene>
<dbReference type="EMBL" id="CABDUW010001151">
    <property type="protein sequence ID" value="VTJ79117.1"/>
    <property type="molecule type" value="Genomic_DNA"/>
</dbReference>
<reference evidence="2 3" key="1">
    <citation type="submission" date="2019-04" db="EMBL/GenBank/DDBJ databases">
        <authorList>
            <person name="Alioto T."/>
            <person name="Alioto T."/>
        </authorList>
    </citation>
    <scope>NUCLEOTIDE SEQUENCE [LARGE SCALE GENOMIC DNA]</scope>
</reference>
<protein>
    <submittedName>
        <fullName evidence="2">Uncharacterized protein</fullName>
    </submittedName>
</protein>
<dbReference type="AlphaFoldDB" id="A0A5E4CB02"/>
<evidence type="ECO:0000313" key="3">
    <source>
        <dbReference type="Proteomes" id="UP000335636"/>
    </source>
</evidence>
<proteinExistence type="predicted"/>